<protein>
    <submittedName>
        <fullName evidence="1">Uncharacterized protein</fullName>
    </submittedName>
</protein>
<gene>
    <name evidence="1" type="ORF">rsdtw13_02660</name>
</gene>
<sequence length="76" mass="8805">MIMEKNERLIAYILVLLITTIYYVIGYVFHIDILKVFVVHKDGFSIGFAAILLVFVTTFIVGLILMNLQKRKLNNE</sequence>
<accession>A0ACB5R7L9</accession>
<reference evidence="1" key="1">
    <citation type="journal article" date="2025" name="Int. J. Syst. Evol. Microbiol.">
        <title>Inconstantimicrobium mannanitabidum sp. nov., a novel member of the family Clostridiaceae isolated from anoxic soil under the treatment of reductive soil disinfestation.</title>
        <authorList>
            <person name="Ueki A."/>
            <person name="Tonouchi A."/>
            <person name="Honma S."/>
            <person name="Kaku N."/>
            <person name="Ueki K."/>
        </authorList>
    </citation>
    <scope>NUCLEOTIDE SEQUENCE</scope>
    <source>
        <strain evidence="1">TW13</strain>
    </source>
</reference>
<dbReference type="EMBL" id="BROD01000001">
    <property type="protein sequence ID" value="GKX65008.1"/>
    <property type="molecule type" value="Genomic_DNA"/>
</dbReference>
<name>A0ACB5R7L9_9CLOT</name>
<organism evidence="1 2">
    <name type="scientific">Inconstantimicrobium mannanitabidum</name>
    <dbReference type="NCBI Taxonomy" id="1604901"/>
    <lineage>
        <taxon>Bacteria</taxon>
        <taxon>Bacillati</taxon>
        <taxon>Bacillota</taxon>
        <taxon>Clostridia</taxon>
        <taxon>Eubacteriales</taxon>
        <taxon>Clostridiaceae</taxon>
        <taxon>Inconstantimicrobium</taxon>
    </lineage>
</organism>
<proteinExistence type="predicted"/>
<keyword evidence="2" id="KW-1185">Reference proteome</keyword>
<comment type="caution">
    <text evidence="1">The sequence shown here is derived from an EMBL/GenBank/DDBJ whole genome shotgun (WGS) entry which is preliminary data.</text>
</comment>
<evidence type="ECO:0000313" key="1">
    <source>
        <dbReference type="EMBL" id="GKX65008.1"/>
    </source>
</evidence>
<evidence type="ECO:0000313" key="2">
    <source>
        <dbReference type="Proteomes" id="UP001058074"/>
    </source>
</evidence>
<dbReference type="Proteomes" id="UP001058074">
    <property type="component" value="Unassembled WGS sequence"/>
</dbReference>